<evidence type="ECO:0000256" key="6">
    <source>
        <dbReference type="ARBA" id="ARBA00022827"/>
    </source>
</evidence>
<dbReference type="InterPro" id="IPR006311">
    <property type="entry name" value="TAT_signal"/>
</dbReference>
<evidence type="ECO:0000313" key="15">
    <source>
        <dbReference type="Proteomes" id="UP001055303"/>
    </source>
</evidence>
<organism evidence="13 14">
    <name type="scientific">Methylobacterium dankookense</name>
    <dbReference type="NCBI Taxonomy" id="560405"/>
    <lineage>
        <taxon>Bacteria</taxon>
        <taxon>Pseudomonadati</taxon>
        <taxon>Pseudomonadota</taxon>
        <taxon>Alphaproteobacteria</taxon>
        <taxon>Hyphomicrobiales</taxon>
        <taxon>Methylobacteriaceae</taxon>
        <taxon>Methylobacterium</taxon>
    </lineage>
</organism>
<dbReference type="EMBL" id="CABFVH010000024">
    <property type="protein sequence ID" value="VUF13815.1"/>
    <property type="molecule type" value="Genomic_DNA"/>
</dbReference>
<dbReference type="GO" id="GO:0016740">
    <property type="term" value="F:transferase activity"/>
    <property type="evidence" value="ECO:0007669"/>
    <property type="project" value="UniProtKB-UniRule"/>
</dbReference>
<accession>A0A564G070</accession>
<dbReference type="Pfam" id="PF02424">
    <property type="entry name" value="ApbE"/>
    <property type="match status" value="1"/>
</dbReference>
<reference evidence="13 14" key="1">
    <citation type="submission" date="2019-06" db="EMBL/GenBank/DDBJ databases">
        <authorList>
            <person name="Rodrigo-Torres L."/>
            <person name="Arahal R. D."/>
            <person name="Lucena T."/>
        </authorList>
    </citation>
    <scope>NUCLEOTIDE SEQUENCE [LARGE SCALE GENOMIC DNA]</scope>
    <source>
        <strain evidence="13 14">SW08-7</strain>
    </source>
</reference>
<keyword evidence="5 10" id="KW-0479">Metal-binding</keyword>
<evidence type="ECO:0000256" key="8">
    <source>
        <dbReference type="ARBA" id="ARBA00031306"/>
    </source>
</evidence>
<protein>
    <recommendedName>
        <fullName evidence="2 10">FAD:protein FMN transferase</fullName>
        <ecNumber evidence="1 10">2.7.1.180</ecNumber>
    </recommendedName>
    <alternativeName>
        <fullName evidence="8 10">Flavin transferase</fullName>
    </alternativeName>
</protein>
<dbReference type="InterPro" id="IPR024932">
    <property type="entry name" value="ApbE"/>
</dbReference>
<dbReference type="EC" id="2.7.1.180" evidence="1 10"/>
<reference evidence="12" key="2">
    <citation type="journal article" date="2021" name="Front. Microbiol.">
        <title>Comprehensive Comparative Genomics and Phenotyping of Methylobacterium Species.</title>
        <authorList>
            <person name="Alessa O."/>
            <person name="Ogura Y."/>
            <person name="Fujitani Y."/>
            <person name="Takami H."/>
            <person name="Hayashi T."/>
            <person name="Sahin N."/>
            <person name="Tani A."/>
        </authorList>
    </citation>
    <scope>NUCLEOTIDE SEQUENCE</scope>
    <source>
        <strain evidence="12">DSM 22415</strain>
    </source>
</reference>
<evidence type="ECO:0000313" key="12">
    <source>
        <dbReference type="EMBL" id="GJD55585.1"/>
    </source>
</evidence>
<feature type="binding site" evidence="11">
    <location>
        <position position="296"/>
    </location>
    <ligand>
        <name>Mg(2+)</name>
        <dbReference type="ChEBI" id="CHEBI:18420"/>
    </ligand>
</feature>
<reference evidence="12" key="3">
    <citation type="submission" date="2021-08" db="EMBL/GenBank/DDBJ databases">
        <authorList>
            <person name="Tani A."/>
            <person name="Ola A."/>
            <person name="Ogura Y."/>
            <person name="Katsura K."/>
            <person name="Hayashi T."/>
        </authorList>
    </citation>
    <scope>NUCLEOTIDE SEQUENCE</scope>
    <source>
        <strain evidence="12">DSM 22415</strain>
    </source>
</reference>
<keyword evidence="4 10" id="KW-0808">Transferase</keyword>
<dbReference type="PANTHER" id="PTHR30040">
    <property type="entry name" value="THIAMINE BIOSYNTHESIS LIPOPROTEIN APBE"/>
    <property type="match status" value="1"/>
</dbReference>
<dbReference type="PROSITE" id="PS51318">
    <property type="entry name" value="TAT"/>
    <property type="match status" value="1"/>
</dbReference>
<dbReference type="PANTHER" id="PTHR30040:SF2">
    <property type="entry name" value="FAD:PROTEIN FMN TRANSFERASE"/>
    <property type="match status" value="1"/>
</dbReference>
<name>A0A564G070_9HYPH</name>
<evidence type="ECO:0000256" key="5">
    <source>
        <dbReference type="ARBA" id="ARBA00022723"/>
    </source>
</evidence>
<dbReference type="PIRSF" id="PIRSF006268">
    <property type="entry name" value="ApbE"/>
    <property type="match status" value="1"/>
</dbReference>
<dbReference type="SUPFAM" id="SSF143631">
    <property type="entry name" value="ApbE-like"/>
    <property type="match status" value="1"/>
</dbReference>
<dbReference type="AlphaFoldDB" id="A0A564G070"/>
<dbReference type="Proteomes" id="UP000401717">
    <property type="component" value="Unassembled WGS sequence"/>
</dbReference>
<comment type="similarity">
    <text evidence="10">Belongs to the ApbE family.</text>
</comment>
<evidence type="ECO:0000256" key="4">
    <source>
        <dbReference type="ARBA" id="ARBA00022679"/>
    </source>
</evidence>
<evidence type="ECO:0000256" key="9">
    <source>
        <dbReference type="ARBA" id="ARBA00048540"/>
    </source>
</evidence>
<feature type="binding site" evidence="11">
    <location>
        <position position="182"/>
    </location>
    <ligand>
        <name>Mg(2+)</name>
        <dbReference type="ChEBI" id="CHEBI:18420"/>
    </ligand>
</feature>
<keyword evidence="6 10" id="KW-0274">FAD</keyword>
<feature type="binding site" evidence="11">
    <location>
        <position position="292"/>
    </location>
    <ligand>
        <name>Mg(2+)</name>
        <dbReference type="ChEBI" id="CHEBI:18420"/>
    </ligand>
</feature>
<evidence type="ECO:0000256" key="3">
    <source>
        <dbReference type="ARBA" id="ARBA00022630"/>
    </source>
</evidence>
<evidence type="ECO:0000256" key="11">
    <source>
        <dbReference type="PIRSR" id="PIRSR006268-2"/>
    </source>
</evidence>
<keyword evidence="15" id="KW-1185">Reference proteome</keyword>
<dbReference type="Proteomes" id="UP001055303">
    <property type="component" value="Unassembled WGS sequence"/>
</dbReference>
<comment type="cofactor">
    <cofactor evidence="11">
        <name>Mg(2+)</name>
        <dbReference type="ChEBI" id="CHEBI:18420"/>
    </cofactor>
    <cofactor evidence="11">
        <name>Mn(2+)</name>
        <dbReference type="ChEBI" id="CHEBI:29035"/>
    </cofactor>
    <text evidence="11">Magnesium. Can also use manganese.</text>
</comment>
<dbReference type="Gene3D" id="3.10.520.10">
    <property type="entry name" value="ApbE-like domains"/>
    <property type="match status" value="1"/>
</dbReference>
<evidence type="ECO:0000313" key="14">
    <source>
        <dbReference type="Proteomes" id="UP000401717"/>
    </source>
</evidence>
<evidence type="ECO:0000256" key="7">
    <source>
        <dbReference type="ARBA" id="ARBA00022842"/>
    </source>
</evidence>
<keyword evidence="7 10" id="KW-0460">Magnesium</keyword>
<keyword evidence="3 10" id="KW-0285">Flavoprotein</keyword>
<dbReference type="OrthoDB" id="9778595at2"/>
<evidence type="ECO:0000256" key="10">
    <source>
        <dbReference type="PIRNR" id="PIRNR006268"/>
    </source>
</evidence>
<dbReference type="GO" id="GO:0046872">
    <property type="term" value="F:metal ion binding"/>
    <property type="evidence" value="ECO:0007669"/>
    <property type="project" value="UniProtKB-UniRule"/>
</dbReference>
<comment type="catalytic activity">
    <reaction evidence="9 10">
        <text>L-threonyl-[protein] + FAD = FMN-L-threonyl-[protein] + AMP + H(+)</text>
        <dbReference type="Rhea" id="RHEA:36847"/>
        <dbReference type="Rhea" id="RHEA-COMP:11060"/>
        <dbReference type="Rhea" id="RHEA-COMP:11061"/>
        <dbReference type="ChEBI" id="CHEBI:15378"/>
        <dbReference type="ChEBI" id="CHEBI:30013"/>
        <dbReference type="ChEBI" id="CHEBI:57692"/>
        <dbReference type="ChEBI" id="CHEBI:74257"/>
        <dbReference type="ChEBI" id="CHEBI:456215"/>
        <dbReference type="EC" id="2.7.1.180"/>
    </reaction>
</comment>
<evidence type="ECO:0000256" key="2">
    <source>
        <dbReference type="ARBA" id="ARBA00016337"/>
    </source>
</evidence>
<sequence length="355" mass="37411">MHPGLTRRRFIGVTAAAAGLGLLPVGGRGRAEASVVDWHGEAMGAVASLRIHHSDRGAAEALIRRAVAEVRRLERVFSLYRDDSALVALNRHGMLAAPPPDLVEVLAQARHYWQATHGSFDPSVQPLWTLYRDHFSTPGAAPSGPSSQSRDAALALVGLDGVAFDRNRIAFRRRGMGLTLNGIAQGYATDRVVGILRAGGIVSSLVDLGEPRALGPAPDGHPWRIGIADPDGLGAIAETVEVADRAVATSGGYGFRFDAEGRFNHLLDPKSGRSAALYRSVTVLLPDATGADALSTAFSLLPKEEISSVLHRLGDGEVRLVTAGGERIVLSPRGREDRAEAGGGMIRAAARLGCA</sequence>
<proteinExistence type="inferred from homology"/>
<dbReference type="EMBL" id="BPQI01000033">
    <property type="protein sequence ID" value="GJD55585.1"/>
    <property type="molecule type" value="Genomic_DNA"/>
</dbReference>
<evidence type="ECO:0000256" key="1">
    <source>
        <dbReference type="ARBA" id="ARBA00011955"/>
    </source>
</evidence>
<dbReference type="InterPro" id="IPR003374">
    <property type="entry name" value="ApbE-like_sf"/>
</dbReference>
<gene>
    <name evidence="13" type="primary">apbE_2</name>
    <name evidence="12" type="ORF">IFDJLNFL_1472</name>
    <name evidence="13" type="ORF">MTDSW087_03522</name>
</gene>
<evidence type="ECO:0000313" key="13">
    <source>
        <dbReference type="EMBL" id="VUF13815.1"/>
    </source>
</evidence>